<keyword evidence="1" id="KW-0812">Transmembrane</keyword>
<keyword evidence="1" id="KW-1133">Transmembrane helix</keyword>
<dbReference type="EMBL" id="JAMZMM010000499">
    <property type="protein sequence ID" value="MCP2732168.1"/>
    <property type="molecule type" value="Genomic_DNA"/>
</dbReference>
<accession>A0AAE3GYH5</accession>
<feature type="transmembrane region" description="Helical" evidence="1">
    <location>
        <begin position="150"/>
        <end position="183"/>
    </location>
</feature>
<dbReference type="AlphaFoldDB" id="A0AAE3GYH5"/>
<sequence>MKITSNIVETHGKLILLVVIALEVLLAAIYLAGIVLTGEAYPAFDMNGQMTVPSYFQAFHLFLIAAIAISILLFGLPSSRPPSRIFCCTVAVLFTYASVDEVFKIHLQLYNLLNTSHHRAWMPIYLGIGVSTLLIFHRDFIAMWHFHRKAISFVALGLGIFILGGFGGELFGVVLKPLLAYLFEEGDFIKLFLEKSRVAVEELSELIGESLIVYGLCLFLVRRLQKEVARI</sequence>
<name>A0AAE3GYH5_9CYAN</name>
<feature type="transmembrane region" description="Helical" evidence="1">
    <location>
        <begin position="55"/>
        <end position="76"/>
    </location>
</feature>
<keyword evidence="3" id="KW-1185">Reference proteome</keyword>
<evidence type="ECO:0000313" key="2">
    <source>
        <dbReference type="EMBL" id="MCP2732168.1"/>
    </source>
</evidence>
<feature type="transmembrane region" description="Helical" evidence="1">
    <location>
        <begin position="83"/>
        <end position="99"/>
    </location>
</feature>
<feature type="transmembrane region" description="Helical" evidence="1">
    <location>
        <begin position="12"/>
        <end position="35"/>
    </location>
</feature>
<proteinExistence type="predicted"/>
<protein>
    <submittedName>
        <fullName evidence="2">Uncharacterized protein</fullName>
    </submittedName>
</protein>
<organism evidence="2 3">
    <name type="scientific">Limnofasciculus baicalensis BBK-W-15</name>
    <dbReference type="NCBI Taxonomy" id="2699891"/>
    <lineage>
        <taxon>Bacteria</taxon>
        <taxon>Bacillati</taxon>
        <taxon>Cyanobacteriota</taxon>
        <taxon>Cyanophyceae</taxon>
        <taxon>Coleofasciculales</taxon>
        <taxon>Coleofasciculaceae</taxon>
        <taxon>Limnofasciculus</taxon>
        <taxon>Limnofasciculus baicalensis</taxon>
    </lineage>
</organism>
<dbReference type="RefSeq" id="WP_254014893.1">
    <property type="nucleotide sequence ID" value="NZ_JAMZMM010000499.1"/>
</dbReference>
<feature type="transmembrane region" description="Helical" evidence="1">
    <location>
        <begin position="119"/>
        <end position="138"/>
    </location>
</feature>
<comment type="caution">
    <text evidence="2">The sequence shown here is derived from an EMBL/GenBank/DDBJ whole genome shotgun (WGS) entry which is preliminary data.</text>
</comment>
<reference evidence="2" key="1">
    <citation type="submission" date="2022-06" db="EMBL/GenBank/DDBJ databases">
        <title>New cyanobacteria of genus Symplocastrum in benthos of Lake Baikal.</title>
        <authorList>
            <person name="Sorokovikova E."/>
            <person name="Tikhonova I."/>
            <person name="Krasnopeev A."/>
            <person name="Evseev P."/>
            <person name="Gladkikh A."/>
            <person name="Belykh O."/>
        </authorList>
    </citation>
    <scope>NUCLEOTIDE SEQUENCE</scope>
    <source>
        <strain evidence="2">BBK-W-15</strain>
    </source>
</reference>
<keyword evidence="1" id="KW-0472">Membrane</keyword>
<evidence type="ECO:0000256" key="1">
    <source>
        <dbReference type="SAM" id="Phobius"/>
    </source>
</evidence>
<gene>
    <name evidence="2" type="ORF">NJ959_27435</name>
</gene>
<evidence type="ECO:0000313" key="3">
    <source>
        <dbReference type="Proteomes" id="UP001204953"/>
    </source>
</evidence>
<dbReference type="Proteomes" id="UP001204953">
    <property type="component" value="Unassembled WGS sequence"/>
</dbReference>